<dbReference type="PANTHER" id="PTHR33361">
    <property type="entry name" value="GLR0591 PROTEIN"/>
    <property type="match status" value="1"/>
</dbReference>
<evidence type="ECO:0000313" key="3">
    <source>
        <dbReference type="Proteomes" id="UP000245916"/>
    </source>
</evidence>
<evidence type="ECO:0000313" key="2">
    <source>
        <dbReference type="EMBL" id="PWG03865.1"/>
    </source>
</evidence>
<keyword evidence="3" id="KW-1185">Reference proteome</keyword>
<organism evidence="2 3">
    <name type="scientific">Allosphingosinicella humi</name>
    <dbReference type="NCBI Taxonomy" id="2068657"/>
    <lineage>
        <taxon>Bacteria</taxon>
        <taxon>Pseudomonadati</taxon>
        <taxon>Pseudomonadota</taxon>
        <taxon>Alphaproteobacteria</taxon>
        <taxon>Sphingomonadales</taxon>
        <taxon>Sphingomonadaceae</taxon>
        <taxon>Allosphingosinicella</taxon>
    </lineage>
</organism>
<dbReference type="EMBL" id="QFFF01000001">
    <property type="protein sequence ID" value="PWG03865.1"/>
    <property type="molecule type" value="Genomic_DNA"/>
</dbReference>
<accession>A0A2U2J694</accession>
<dbReference type="AlphaFoldDB" id="A0A2U2J694"/>
<dbReference type="PANTHER" id="PTHR33361:SF16">
    <property type="entry name" value="DUF885 DOMAIN-CONTAINING PROTEIN"/>
    <property type="match status" value="1"/>
</dbReference>
<dbReference type="Pfam" id="PF05960">
    <property type="entry name" value="DUF885"/>
    <property type="match status" value="1"/>
</dbReference>
<evidence type="ECO:0000256" key="1">
    <source>
        <dbReference type="SAM" id="SignalP"/>
    </source>
</evidence>
<protein>
    <submittedName>
        <fullName evidence="2">DUF885 domain-containing protein</fullName>
    </submittedName>
</protein>
<gene>
    <name evidence="2" type="ORF">DF286_05675</name>
</gene>
<comment type="caution">
    <text evidence="2">The sequence shown here is derived from an EMBL/GenBank/DDBJ whole genome shotgun (WGS) entry which is preliminary data.</text>
</comment>
<proteinExistence type="predicted"/>
<dbReference type="OrthoDB" id="9763405at2"/>
<reference evidence="2 3" key="1">
    <citation type="submission" date="2018-05" db="EMBL/GenBank/DDBJ databases">
        <title>Genome of Sphingosinicella humi QZX222.</title>
        <authorList>
            <person name="Qiao Z."/>
            <person name="Wang G."/>
        </authorList>
    </citation>
    <scope>NUCLEOTIDE SEQUENCE [LARGE SCALE GENOMIC DNA]</scope>
    <source>
        <strain evidence="2 3">QZX222</strain>
    </source>
</reference>
<feature type="chain" id="PRO_5015464987" evidence="1">
    <location>
        <begin position="20"/>
        <end position="612"/>
    </location>
</feature>
<name>A0A2U2J694_9SPHN</name>
<keyword evidence="1" id="KW-0732">Signal</keyword>
<dbReference type="InterPro" id="IPR010281">
    <property type="entry name" value="DUF885"/>
</dbReference>
<dbReference type="RefSeq" id="WP_109272039.1">
    <property type="nucleotide sequence ID" value="NZ_QFFF01000001.1"/>
</dbReference>
<feature type="signal peptide" evidence="1">
    <location>
        <begin position="1"/>
        <end position="19"/>
    </location>
</feature>
<dbReference type="Proteomes" id="UP000245916">
    <property type="component" value="Unassembled WGS sequence"/>
</dbReference>
<sequence>MTRLLLLTSTAFLVACTTARTPPVKTASAAPAEAALAAPAEDSAELAAFFEAYDQAQLELSLMSKAYRGIVDADYGTWGDFSDAAAVKEHELDLRYLADLKAKFDRDALSPGDRLSYDLFENMVMRSEGAFNFRKNHYIFDQMNGAQSQLPAFLINIHRVTDLATAEAYVSRLRGIDEVMAQLVAQAKERQALGVMPPDWVFPYVISDSKNVITGAPFGPGDDSVLFADLKKKVNALSISDAEKQRLIAEGRAALVENVKPAYEGLIALMEAQQKQAPTDDGIWRLADGADYYNERLGYYTTTDYTAEQIHNIGLRETERIHGEMREIMKQVGFEGTLQDFFEHLRTEDRFYYDTREAYLADVQRKVDGMQAVLPQYFNTLPKAPLVVKPVEPFREKSAGKAFYQSPAPDGSRPGTYYVNLYELRDMSKTELEALVYHEGIPGHHLQRAIQTELGGKVPPFRQFGGVTAYTEGWGLYAEELGKDMGFYTDPYSDFGRLGMELWRAARLVVDTGIHHKRWSREQAIEWLKQNTPNPIGDIEKGIERYIVYPGQATAYMIGKLKIMELREEAKAKLGDKFDIKAFHDAVLLSGPVPLDVLERNIDKWVAEQQAS</sequence>
<dbReference type="PROSITE" id="PS51257">
    <property type="entry name" value="PROKAR_LIPOPROTEIN"/>
    <property type="match status" value="1"/>
</dbReference>